<accession>A0A1S3HIV4</accession>
<dbReference type="GO" id="GO:0051225">
    <property type="term" value="P:spindle assembly"/>
    <property type="evidence" value="ECO:0007669"/>
    <property type="project" value="TreeGrafter"/>
</dbReference>
<dbReference type="InterPro" id="IPR028170">
    <property type="entry name" value="KASH5"/>
</dbReference>
<dbReference type="GO" id="GO:0007015">
    <property type="term" value="P:actin filament organization"/>
    <property type="evidence" value="ECO:0007669"/>
    <property type="project" value="TreeGrafter"/>
</dbReference>
<dbReference type="InParanoid" id="A0A1S3HIV4"/>
<dbReference type="GO" id="GO:0000781">
    <property type="term" value="C:chromosome, telomeric region"/>
    <property type="evidence" value="ECO:0007669"/>
    <property type="project" value="TreeGrafter"/>
</dbReference>
<dbReference type="InterPro" id="IPR002048">
    <property type="entry name" value="EF_hand_dom"/>
</dbReference>
<dbReference type="FunCoup" id="A0A1S3HIV4">
    <property type="interactions" value="98"/>
</dbReference>
<dbReference type="GO" id="GO:0034993">
    <property type="term" value="C:meiotic nuclear membrane microtubule tethering complex"/>
    <property type="evidence" value="ECO:0007669"/>
    <property type="project" value="InterPro"/>
</dbReference>
<evidence type="ECO:0000313" key="4">
    <source>
        <dbReference type="RefSeq" id="XP_013385386.1"/>
    </source>
</evidence>
<gene>
    <name evidence="4" type="primary">LOC106155215</name>
</gene>
<keyword evidence="3" id="KW-1185">Reference proteome</keyword>
<dbReference type="InterPro" id="IPR011992">
    <property type="entry name" value="EF-hand-dom_pair"/>
</dbReference>
<dbReference type="GO" id="GO:0090619">
    <property type="term" value="C:meiotic spindle pole"/>
    <property type="evidence" value="ECO:0007669"/>
    <property type="project" value="TreeGrafter"/>
</dbReference>
<dbReference type="Proteomes" id="UP000085678">
    <property type="component" value="Unplaced"/>
</dbReference>
<sequence length="780" mass="88522">MAEESASRESLSQLLNNSNRFEYSACFFSDEDTSSTGTNVSRLITEEDIVDTMFDMCDTNKTGTVPVSTLIEMLKSTTGSLSAESQQYLDDLALIFDPEGKDVSIELEVYREGMMQWIKEIKERSAGVDDDNCKLISVSPEKCSSPQVNTSPHQRVLEHLNGISFGSLEASGCAGDASTHEWDIMELSNKVADLQYHNKKLTDENIKLQVQLENAEESSTLSAQEMEGLKKQLRNMQRIMEKNRELQHEVTDVKNSLALSEENTKVLQKKLAITERENSNLEAQLDQLQKELIQTNCDLDAAKTTHNELLGSLTDFKQLKAKFEEMGRVQEVQLSERCKETEEMKATLDQWKRISEGLRQEKNELELQLIQTQHSMHMQCDELVGDESSIVSENEKELITRSLFPSASSTPFSSKLPSIHFELKNLIQSEKDLPSPFCEKALIDDVFSSDIGDDEGETVFDNLKPCDLFNDMKSVDLVEECRHNKDLVLEQLDLLSKPQGAQKTEDEHLNVTEITRQQLLQETEDFSKVIVELAKTKRTSDLRVTKLAGALKRLKDKNIEIKRKHKEALKQMQDDSISLNLSVEELTELRERYEVEKSNRENIEKQLEDKEKQLTVAKEDAKGLSQTLEEMHTRKTSLENIIAELKRTNNELQEKCRVKEGLVSSLEEELAKSVNIAREEKEKTLSLQKSNVEEIQGIWNTLQSHLNPERENSAQLPVGVEAVKNQACQDIQKLRNQLKKTKGILACVKSKTFLQPGLTTTVQLESTSETDVQTSQLIGR</sequence>
<dbReference type="PROSITE" id="PS50222">
    <property type="entry name" value="EF_HAND_2"/>
    <property type="match status" value="1"/>
</dbReference>
<dbReference type="GO" id="GO:0007129">
    <property type="term" value="P:homologous chromosome pairing at meiosis"/>
    <property type="evidence" value="ECO:0007669"/>
    <property type="project" value="TreeGrafter"/>
</dbReference>
<dbReference type="AlphaFoldDB" id="A0A1S3HIV4"/>
<dbReference type="KEGG" id="lak:106155215"/>
<evidence type="ECO:0000259" key="2">
    <source>
        <dbReference type="PROSITE" id="PS50222"/>
    </source>
</evidence>
<dbReference type="SUPFAM" id="SSF47473">
    <property type="entry name" value="EF-hand"/>
    <property type="match status" value="1"/>
</dbReference>
<feature type="domain" description="EF-hand" evidence="2">
    <location>
        <begin position="45"/>
        <end position="80"/>
    </location>
</feature>
<dbReference type="GO" id="GO:0005509">
    <property type="term" value="F:calcium ion binding"/>
    <property type="evidence" value="ECO:0007669"/>
    <property type="project" value="InterPro"/>
</dbReference>
<proteinExistence type="predicted"/>
<feature type="coiled-coil region" evidence="1">
    <location>
        <begin position="184"/>
        <end position="305"/>
    </location>
</feature>
<evidence type="ECO:0000313" key="3">
    <source>
        <dbReference type="Proteomes" id="UP000085678"/>
    </source>
</evidence>
<dbReference type="InterPro" id="IPR028168">
    <property type="entry name" value="KASH5_CC"/>
</dbReference>
<dbReference type="GO" id="GO:0000800">
    <property type="term" value="C:lateral element"/>
    <property type="evidence" value="ECO:0007669"/>
    <property type="project" value="TreeGrafter"/>
</dbReference>
<organism evidence="3 4">
    <name type="scientific">Lingula anatina</name>
    <name type="common">Brachiopod</name>
    <name type="synonym">Lingula unguis</name>
    <dbReference type="NCBI Taxonomy" id="7574"/>
    <lineage>
        <taxon>Eukaryota</taxon>
        <taxon>Metazoa</taxon>
        <taxon>Spiralia</taxon>
        <taxon>Lophotrochozoa</taxon>
        <taxon>Brachiopoda</taxon>
        <taxon>Linguliformea</taxon>
        <taxon>Lingulata</taxon>
        <taxon>Lingulida</taxon>
        <taxon>Linguloidea</taxon>
        <taxon>Lingulidae</taxon>
        <taxon>Lingula</taxon>
    </lineage>
</organism>
<dbReference type="GeneID" id="106155215"/>
<name>A0A1S3HIV4_LINAN</name>
<dbReference type="GO" id="GO:0051653">
    <property type="term" value="P:spindle localization"/>
    <property type="evidence" value="ECO:0007669"/>
    <property type="project" value="TreeGrafter"/>
</dbReference>
<dbReference type="Pfam" id="PF14662">
    <property type="entry name" value="KASH_CCD"/>
    <property type="match status" value="1"/>
</dbReference>
<feature type="coiled-coil region" evidence="1">
    <location>
        <begin position="551"/>
        <end position="683"/>
    </location>
</feature>
<dbReference type="GO" id="GO:0005640">
    <property type="term" value="C:nuclear outer membrane"/>
    <property type="evidence" value="ECO:0007669"/>
    <property type="project" value="TreeGrafter"/>
</dbReference>
<dbReference type="RefSeq" id="XP_013385386.1">
    <property type="nucleotide sequence ID" value="XM_013529932.1"/>
</dbReference>
<dbReference type="PANTHER" id="PTHR47300:SF1">
    <property type="entry name" value="PROTEIN KASH5"/>
    <property type="match status" value="1"/>
</dbReference>
<feature type="coiled-coil region" evidence="1">
    <location>
        <begin position="348"/>
        <end position="375"/>
    </location>
</feature>
<dbReference type="OrthoDB" id="10062605at2759"/>
<dbReference type="GO" id="GO:0034397">
    <property type="term" value="P:telomere localization"/>
    <property type="evidence" value="ECO:0007669"/>
    <property type="project" value="InterPro"/>
</dbReference>
<dbReference type="InterPro" id="IPR039508">
    <property type="entry name" value="KASH5_EF-hand-like_dom"/>
</dbReference>
<protein>
    <submittedName>
        <fullName evidence="4">Lymphoid-restricted membrane protein</fullName>
    </submittedName>
</protein>
<dbReference type="STRING" id="7574.A0A1S3HIV4"/>
<dbReference type="GO" id="GO:0090220">
    <property type="term" value="P:chromosome localization to nuclear envelope involved in homologous chromosome segregation"/>
    <property type="evidence" value="ECO:0007669"/>
    <property type="project" value="TreeGrafter"/>
</dbReference>
<keyword evidence="1" id="KW-0175">Coiled coil</keyword>
<dbReference type="Pfam" id="PF14658">
    <property type="entry name" value="EF-hand_9"/>
    <property type="match status" value="1"/>
</dbReference>
<reference evidence="4" key="1">
    <citation type="submission" date="2025-08" db="UniProtKB">
        <authorList>
            <consortium name="RefSeq"/>
        </authorList>
    </citation>
    <scope>IDENTIFICATION</scope>
    <source>
        <tissue evidence="4">Gonads</tissue>
    </source>
</reference>
<evidence type="ECO:0000256" key="1">
    <source>
        <dbReference type="SAM" id="Coils"/>
    </source>
</evidence>
<dbReference type="GO" id="GO:0070840">
    <property type="term" value="F:dynein complex binding"/>
    <property type="evidence" value="ECO:0007669"/>
    <property type="project" value="TreeGrafter"/>
</dbReference>
<dbReference type="PANTHER" id="PTHR47300">
    <property type="entry name" value="PROTEIN KASH5"/>
    <property type="match status" value="1"/>
</dbReference>
<feature type="coiled-coil region" evidence="1">
    <location>
        <begin position="724"/>
        <end position="751"/>
    </location>
</feature>